<evidence type="ECO:0000313" key="1">
    <source>
        <dbReference type="EMBL" id="KAJ8674914.1"/>
    </source>
</evidence>
<dbReference type="EMBL" id="CM056742">
    <property type="protein sequence ID" value="KAJ8674914.1"/>
    <property type="molecule type" value="Genomic_DNA"/>
</dbReference>
<reference evidence="1" key="1">
    <citation type="submission" date="2023-04" db="EMBL/GenBank/DDBJ databases">
        <title>A chromosome-level genome assembly of the parasitoid wasp Eretmocerus hayati.</title>
        <authorList>
            <person name="Zhong Y."/>
            <person name="Liu S."/>
            <person name="Liu Y."/>
        </authorList>
    </citation>
    <scope>NUCLEOTIDE SEQUENCE</scope>
    <source>
        <strain evidence="1">ZJU_SS_LIU_2023</strain>
    </source>
</reference>
<comment type="caution">
    <text evidence="1">The sequence shown here is derived from an EMBL/GenBank/DDBJ whole genome shotgun (WGS) entry which is preliminary data.</text>
</comment>
<dbReference type="Proteomes" id="UP001239111">
    <property type="component" value="Chromosome 2"/>
</dbReference>
<proteinExistence type="predicted"/>
<protein>
    <submittedName>
        <fullName evidence="1">Uncharacterized protein</fullName>
    </submittedName>
</protein>
<evidence type="ECO:0000313" key="2">
    <source>
        <dbReference type="Proteomes" id="UP001239111"/>
    </source>
</evidence>
<accession>A0ACC2NX98</accession>
<keyword evidence="2" id="KW-1185">Reference proteome</keyword>
<name>A0ACC2NX98_9HYME</name>
<gene>
    <name evidence="1" type="ORF">QAD02_010700</name>
</gene>
<sequence>MKRQVLKQNRASNRAPPNDEDDDSGEDWILKIIQEEKYTQHFYEAILSIHTLKNDDDENNTLLRIQQLVKLGANVNATSTSGRNCLHYLGLHWSDKRNAALNKNVLDLLLAAGASPNQIDKEGRSPMMLAAISCNSDYRVFVEKMIDAGTAVDKSDSQGRTSLHYAAYHGKTDVVQILLKAGASPDTVDAEGATILHHACLRGDQEIVTMLLSSGALLSDVDIYGHNALMHAVRSGNVKLVRQLIDEGMDVNYVIESDPRSNPELRSNLNRTVLHHAVVDDNVSMMEFLLENGADPNRFNDFGESIISFTLKIKPAHIHSLLKLLLKHGADMYTGGFNNPVSPFEYFLSNNKVSEVRILLEQGLDLVRYTPQTPDDFSPLHQAILCSATGDAKMLKLLLQYNTRGLFNLDHLILKRSGSACVKLLIESGADLEYVDSKGRTPLELAAEKAISMRYSFSSENFQFLVEAGARIRNVLGMLADNDVDYISDDLEDYNGADYRRSSRLWNAKCIVRYRILYESLNLVTEPMENGNMGQSVLVREFFEKCKAGIVLLKNTTLHGSISYYDVLVGWKDFYKRVRNDRVYETLTKSLSSSFERFPAYGTMVLNDRVRKIMAMHIIWEKAVEKLSLYMNIGSSETIYLIILNVLNYLSEDSLQSLAES</sequence>
<organism evidence="1 2">
    <name type="scientific">Eretmocerus hayati</name>
    <dbReference type="NCBI Taxonomy" id="131215"/>
    <lineage>
        <taxon>Eukaryota</taxon>
        <taxon>Metazoa</taxon>
        <taxon>Ecdysozoa</taxon>
        <taxon>Arthropoda</taxon>
        <taxon>Hexapoda</taxon>
        <taxon>Insecta</taxon>
        <taxon>Pterygota</taxon>
        <taxon>Neoptera</taxon>
        <taxon>Endopterygota</taxon>
        <taxon>Hymenoptera</taxon>
        <taxon>Apocrita</taxon>
        <taxon>Proctotrupomorpha</taxon>
        <taxon>Chalcidoidea</taxon>
        <taxon>Aphelinidae</taxon>
        <taxon>Aphelininae</taxon>
        <taxon>Eretmocerus</taxon>
    </lineage>
</organism>